<comment type="caution">
    <text evidence="1">The sequence shown here is derived from an EMBL/GenBank/DDBJ whole genome shotgun (WGS) entry which is preliminary data.</text>
</comment>
<dbReference type="EMBL" id="JARJLG010000062">
    <property type="protein sequence ID" value="KAJ7756027.1"/>
    <property type="molecule type" value="Genomic_DNA"/>
</dbReference>
<proteinExistence type="predicted"/>
<organism evidence="1 2">
    <name type="scientific">Mycena maculata</name>
    <dbReference type="NCBI Taxonomy" id="230809"/>
    <lineage>
        <taxon>Eukaryota</taxon>
        <taxon>Fungi</taxon>
        <taxon>Dikarya</taxon>
        <taxon>Basidiomycota</taxon>
        <taxon>Agaricomycotina</taxon>
        <taxon>Agaricomycetes</taxon>
        <taxon>Agaricomycetidae</taxon>
        <taxon>Agaricales</taxon>
        <taxon>Marasmiineae</taxon>
        <taxon>Mycenaceae</taxon>
        <taxon>Mycena</taxon>
    </lineage>
</organism>
<protein>
    <submittedName>
        <fullName evidence="1">Uncharacterized protein</fullName>
    </submittedName>
</protein>
<dbReference type="Proteomes" id="UP001215280">
    <property type="component" value="Unassembled WGS sequence"/>
</dbReference>
<gene>
    <name evidence="1" type="ORF">DFH07DRAFT_820854</name>
</gene>
<reference evidence="1" key="1">
    <citation type="submission" date="2023-03" db="EMBL/GenBank/DDBJ databases">
        <title>Massive genome expansion in bonnet fungi (Mycena s.s.) driven by repeated elements and novel gene families across ecological guilds.</title>
        <authorList>
            <consortium name="Lawrence Berkeley National Laboratory"/>
            <person name="Harder C.B."/>
            <person name="Miyauchi S."/>
            <person name="Viragh M."/>
            <person name="Kuo A."/>
            <person name="Thoen E."/>
            <person name="Andreopoulos B."/>
            <person name="Lu D."/>
            <person name="Skrede I."/>
            <person name="Drula E."/>
            <person name="Henrissat B."/>
            <person name="Morin E."/>
            <person name="Kohler A."/>
            <person name="Barry K."/>
            <person name="LaButti K."/>
            <person name="Morin E."/>
            <person name="Salamov A."/>
            <person name="Lipzen A."/>
            <person name="Mereny Z."/>
            <person name="Hegedus B."/>
            <person name="Baldrian P."/>
            <person name="Stursova M."/>
            <person name="Weitz H."/>
            <person name="Taylor A."/>
            <person name="Grigoriev I.V."/>
            <person name="Nagy L.G."/>
            <person name="Martin F."/>
            <person name="Kauserud H."/>
        </authorList>
    </citation>
    <scope>NUCLEOTIDE SEQUENCE</scope>
    <source>
        <strain evidence="1">CBHHK188m</strain>
    </source>
</reference>
<dbReference type="AlphaFoldDB" id="A0AAD7J5H9"/>
<evidence type="ECO:0000313" key="2">
    <source>
        <dbReference type="Proteomes" id="UP001215280"/>
    </source>
</evidence>
<evidence type="ECO:0000313" key="1">
    <source>
        <dbReference type="EMBL" id="KAJ7756027.1"/>
    </source>
</evidence>
<sequence>MKYVNRPSCFAWMFGWLIFGSSEQSWMLVSFLLSNSVLSVLLHARSPTSIQPVHAFTPPSSYNSRDPRKCGPAHISPLTTPWHDSGGWVFFSAFHSSRAGLP</sequence>
<name>A0AAD7J5H9_9AGAR</name>
<keyword evidence="2" id="KW-1185">Reference proteome</keyword>
<accession>A0AAD7J5H9</accession>